<name>A0A1Y2B689_9FUNG</name>
<keyword evidence="2" id="KW-1185">Reference proteome</keyword>
<comment type="caution">
    <text evidence="1">The sequence shown here is derived from an EMBL/GenBank/DDBJ whole genome shotgun (WGS) entry which is preliminary data.</text>
</comment>
<evidence type="ECO:0000313" key="1">
    <source>
        <dbReference type="EMBL" id="ORY29615.1"/>
    </source>
</evidence>
<gene>
    <name evidence="1" type="ORF">BCR33DRAFT_575552</name>
</gene>
<dbReference type="Proteomes" id="UP000193642">
    <property type="component" value="Unassembled WGS sequence"/>
</dbReference>
<evidence type="ECO:0000313" key="2">
    <source>
        <dbReference type="Proteomes" id="UP000193642"/>
    </source>
</evidence>
<sequence length="130" mass="14109">MVKCKEWEQYNGNEIQKKTHTAAVATILGQNPPVHVASATASLRILITIIKETPSGNVPVNSATPVSPLSTASHFISRSRSHTLQHQDSESIFHNWLPRMLPPVPITALDATTSHVLDSGTTTINQVNPL</sequence>
<organism evidence="1 2">
    <name type="scientific">Rhizoclosmatium globosum</name>
    <dbReference type="NCBI Taxonomy" id="329046"/>
    <lineage>
        <taxon>Eukaryota</taxon>
        <taxon>Fungi</taxon>
        <taxon>Fungi incertae sedis</taxon>
        <taxon>Chytridiomycota</taxon>
        <taxon>Chytridiomycota incertae sedis</taxon>
        <taxon>Chytridiomycetes</taxon>
        <taxon>Chytridiales</taxon>
        <taxon>Chytriomycetaceae</taxon>
        <taxon>Rhizoclosmatium</taxon>
    </lineage>
</organism>
<dbReference type="AlphaFoldDB" id="A0A1Y2B689"/>
<dbReference type="EMBL" id="MCGO01000087">
    <property type="protein sequence ID" value="ORY29615.1"/>
    <property type="molecule type" value="Genomic_DNA"/>
</dbReference>
<protein>
    <submittedName>
        <fullName evidence="1">Uncharacterized protein</fullName>
    </submittedName>
</protein>
<reference evidence="1 2" key="1">
    <citation type="submission" date="2016-07" db="EMBL/GenBank/DDBJ databases">
        <title>Pervasive Adenine N6-methylation of Active Genes in Fungi.</title>
        <authorList>
            <consortium name="DOE Joint Genome Institute"/>
            <person name="Mondo S.J."/>
            <person name="Dannebaum R.O."/>
            <person name="Kuo R.C."/>
            <person name="Labutti K."/>
            <person name="Haridas S."/>
            <person name="Kuo A."/>
            <person name="Salamov A."/>
            <person name="Ahrendt S.R."/>
            <person name="Lipzen A."/>
            <person name="Sullivan W."/>
            <person name="Andreopoulos W.B."/>
            <person name="Clum A."/>
            <person name="Lindquist E."/>
            <person name="Daum C."/>
            <person name="Ramamoorthy G.K."/>
            <person name="Gryganskyi A."/>
            <person name="Culley D."/>
            <person name="Magnuson J.K."/>
            <person name="James T.Y."/>
            <person name="O'Malley M.A."/>
            <person name="Stajich J.E."/>
            <person name="Spatafora J.W."/>
            <person name="Visel A."/>
            <person name="Grigoriev I.V."/>
        </authorList>
    </citation>
    <scope>NUCLEOTIDE SEQUENCE [LARGE SCALE GENOMIC DNA]</scope>
    <source>
        <strain evidence="1 2">JEL800</strain>
    </source>
</reference>
<accession>A0A1Y2B689</accession>
<proteinExistence type="predicted"/>